<dbReference type="Proteomes" id="UP001596157">
    <property type="component" value="Unassembled WGS sequence"/>
</dbReference>
<dbReference type="InterPro" id="IPR008183">
    <property type="entry name" value="Aldose_1/G6P_1-epimerase"/>
</dbReference>
<dbReference type="InterPro" id="IPR037480">
    <property type="entry name" value="YihR-like"/>
</dbReference>
<sequence length="290" mass="30416">MTALVITNGDVRAVVTATGATLREFSVAGVLYSETFAEGEAPPLGSGAVLVPWPNRVADGRWRGGQLEITESARNNAIHGLVRHQEWAVASHDGSAVRLETEVGTRPGWPFPFRTAITYAVDAAGLTVTHEVANTGTETMPFGVGVHPYPRPGKADAGECLLTLAATTHLPVDAERLLPTGAVEPIDPRLAEGVALREVRLDSAFGGCAPDSDGVVRHWLRGDDGGVLVWADAVFGWVQVFTPPSFPGNDGQAVAIEPMTCPPDALNSGVDLLELAPGATWSASWGLSPC</sequence>
<dbReference type="InterPro" id="IPR011013">
    <property type="entry name" value="Gal_mutarotase_sf_dom"/>
</dbReference>
<comment type="caution">
    <text evidence="1">The sequence shown here is derived from an EMBL/GenBank/DDBJ whole genome shotgun (WGS) entry which is preliminary data.</text>
</comment>
<dbReference type="InterPro" id="IPR014718">
    <property type="entry name" value="GH-type_carb-bd"/>
</dbReference>
<organism evidence="1 2">
    <name type="scientific">Actinokineospora guangxiensis</name>
    <dbReference type="NCBI Taxonomy" id="1490288"/>
    <lineage>
        <taxon>Bacteria</taxon>
        <taxon>Bacillati</taxon>
        <taxon>Actinomycetota</taxon>
        <taxon>Actinomycetes</taxon>
        <taxon>Pseudonocardiales</taxon>
        <taxon>Pseudonocardiaceae</taxon>
        <taxon>Actinokineospora</taxon>
    </lineage>
</organism>
<proteinExistence type="predicted"/>
<dbReference type="Pfam" id="PF01263">
    <property type="entry name" value="Aldose_epim"/>
    <property type="match status" value="1"/>
</dbReference>
<dbReference type="SUPFAM" id="SSF74650">
    <property type="entry name" value="Galactose mutarotase-like"/>
    <property type="match status" value="1"/>
</dbReference>
<dbReference type="Gene3D" id="2.70.98.10">
    <property type="match status" value="1"/>
</dbReference>
<reference evidence="2" key="1">
    <citation type="journal article" date="2019" name="Int. J. Syst. Evol. Microbiol.">
        <title>The Global Catalogue of Microorganisms (GCM) 10K type strain sequencing project: providing services to taxonomists for standard genome sequencing and annotation.</title>
        <authorList>
            <consortium name="The Broad Institute Genomics Platform"/>
            <consortium name="The Broad Institute Genome Sequencing Center for Infectious Disease"/>
            <person name="Wu L."/>
            <person name="Ma J."/>
        </authorList>
    </citation>
    <scope>NUCLEOTIDE SEQUENCE [LARGE SCALE GENOMIC DNA]</scope>
    <source>
        <strain evidence="2">CCUG 59778</strain>
    </source>
</reference>
<dbReference type="EMBL" id="JBHSKF010000003">
    <property type="protein sequence ID" value="MFC5286993.1"/>
    <property type="molecule type" value="Genomic_DNA"/>
</dbReference>
<gene>
    <name evidence="1" type="ORF">ACFPM7_08010</name>
</gene>
<accession>A0ABW0EL05</accession>
<evidence type="ECO:0000313" key="2">
    <source>
        <dbReference type="Proteomes" id="UP001596157"/>
    </source>
</evidence>
<protein>
    <submittedName>
        <fullName evidence="1">Aldose 1-epimerase family protein</fullName>
    </submittedName>
</protein>
<name>A0ABW0EL05_9PSEU</name>
<keyword evidence="2" id="KW-1185">Reference proteome</keyword>
<dbReference type="CDD" id="cd09022">
    <property type="entry name" value="Aldose_epim_Ec_YihR"/>
    <property type="match status" value="1"/>
</dbReference>
<dbReference type="RefSeq" id="WP_378245496.1">
    <property type="nucleotide sequence ID" value="NZ_JBHSKF010000003.1"/>
</dbReference>
<evidence type="ECO:0000313" key="1">
    <source>
        <dbReference type="EMBL" id="MFC5286993.1"/>
    </source>
</evidence>